<keyword evidence="6" id="KW-0862">Zinc</keyword>
<comment type="subcellular location">
    <subcellularLocation>
        <location evidence="2">Endosome membrane</location>
        <topology evidence="2">Peripheral membrane protein</topology>
    </subcellularLocation>
    <subcellularLocation>
        <location evidence="1">Late endosome membrane</location>
    </subcellularLocation>
    <subcellularLocation>
        <location evidence="3">Lysosome membrane</location>
        <topology evidence="3">Peripheral membrane protein</topology>
        <orientation evidence="3">Cytoplasmic side</orientation>
    </subcellularLocation>
</comment>
<evidence type="ECO:0000256" key="1">
    <source>
        <dbReference type="ARBA" id="ARBA00004414"/>
    </source>
</evidence>
<name>R4WKG0_RIPPE</name>
<proteinExistence type="evidence at transcript level"/>
<dbReference type="GO" id="GO:0008270">
    <property type="term" value="F:zinc ion binding"/>
    <property type="evidence" value="ECO:0007669"/>
    <property type="project" value="TreeGrafter"/>
</dbReference>
<dbReference type="EMBL" id="AK418070">
    <property type="protein sequence ID" value="BAN21285.1"/>
    <property type="molecule type" value="mRNA"/>
</dbReference>
<keyword evidence="7 8" id="KW-0472">Membrane</keyword>
<keyword evidence="8" id="KW-0812">Transmembrane</keyword>
<keyword evidence="5" id="KW-0479">Metal-binding</keyword>
<dbReference type="AlphaFoldDB" id="R4WKG0"/>
<evidence type="ECO:0000256" key="4">
    <source>
        <dbReference type="ARBA" id="ARBA00005975"/>
    </source>
</evidence>
<dbReference type="PANTHER" id="PTHR23292:SF6">
    <property type="entry name" value="FI16602P1-RELATED"/>
    <property type="match status" value="1"/>
</dbReference>
<evidence type="ECO:0000259" key="9">
    <source>
        <dbReference type="PROSITE" id="PS51837"/>
    </source>
</evidence>
<evidence type="ECO:0000256" key="5">
    <source>
        <dbReference type="ARBA" id="ARBA00022723"/>
    </source>
</evidence>
<sequence>MTIEEGILGLEPITLVCPKCCNRVETETQPVTSQWAYVACSCAYFCCWCIPCFWWTCCLPFKMKRFKDIEHKCPRCHEFIGKYKSITVGQL</sequence>
<dbReference type="GO" id="GO:0005765">
    <property type="term" value="C:lysosomal membrane"/>
    <property type="evidence" value="ECO:0007669"/>
    <property type="project" value="UniProtKB-SubCell"/>
</dbReference>
<dbReference type="GO" id="GO:0031902">
    <property type="term" value="C:late endosome membrane"/>
    <property type="evidence" value="ECO:0007669"/>
    <property type="project" value="UniProtKB-SubCell"/>
</dbReference>
<dbReference type="InterPro" id="IPR006629">
    <property type="entry name" value="LITAF"/>
</dbReference>
<evidence type="ECO:0000256" key="2">
    <source>
        <dbReference type="ARBA" id="ARBA00004481"/>
    </source>
</evidence>
<accession>R4WKG0</accession>
<evidence type="ECO:0000256" key="3">
    <source>
        <dbReference type="ARBA" id="ARBA00004630"/>
    </source>
</evidence>
<evidence type="ECO:0000256" key="6">
    <source>
        <dbReference type="ARBA" id="ARBA00022833"/>
    </source>
</evidence>
<feature type="transmembrane region" description="Helical" evidence="8">
    <location>
        <begin position="35"/>
        <end position="57"/>
    </location>
</feature>
<keyword evidence="8" id="KW-1133">Transmembrane helix</keyword>
<dbReference type="Pfam" id="PF10601">
    <property type="entry name" value="zf-LITAF-like"/>
    <property type="match status" value="1"/>
</dbReference>
<dbReference type="SMART" id="SM00714">
    <property type="entry name" value="LITAF"/>
    <property type="match status" value="1"/>
</dbReference>
<feature type="domain" description="LITAF" evidence="9">
    <location>
        <begin position="1"/>
        <end position="85"/>
    </location>
</feature>
<evidence type="ECO:0000256" key="8">
    <source>
        <dbReference type="SAM" id="Phobius"/>
    </source>
</evidence>
<comment type="similarity">
    <text evidence="4">Belongs to the CDIP1/LITAF family.</text>
</comment>
<organism evidence="10">
    <name type="scientific">Riptortus pedestris</name>
    <name type="common">Bean bug</name>
    <dbReference type="NCBI Taxonomy" id="329032"/>
    <lineage>
        <taxon>Eukaryota</taxon>
        <taxon>Metazoa</taxon>
        <taxon>Ecdysozoa</taxon>
        <taxon>Arthropoda</taxon>
        <taxon>Hexapoda</taxon>
        <taxon>Insecta</taxon>
        <taxon>Pterygota</taxon>
        <taxon>Neoptera</taxon>
        <taxon>Paraneoptera</taxon>
        <taxon>Hemiptera</taxon>
        <taxon>Heteroptera</taxon>
        <taxon>Panheteroptera</taxon>
        <taxon>Pentatomomorpha</taxon>
        <taxon>Coreoidea</taxon>
        <taxon>Alydidae</taxon>
        <taxon>Riptortus</taxon>
    </lineage>
</organism>
<dbReference type="PANTHER" id="PTHR23292">
    <property type="entry name" value="LIPOPOLYSACCHARIDE-INDUCED TUMOR NECROSIS FACTOR-ALPHA FACTOR"/>
    <property type="match status" value="1"/>
</dbReference>
<dbReference type="PROSITE" id="PS51837">
    <property type="entry name" value="LITAF"/>
    <property type="match status" value="1"/>
</dbReference>
<protein>
    <submittedName>
        <fullName evidence="10">Unkown protein</fullName>
    </submittedName>
</protein>
<reference evidence="10" key="1">
    <citation type="journal article" date="2013" name="PLoS ONE">
        <title>Gene expression in gut symbiotic organ of stinkbug affected by extracellular bacterial symbiont.</title>
        <authorList>
            <person name="Futahashi R."/>
            <person name="Tanaka K."/>
            <person name="Tanahashi M."/>
            <person name="Nikoh N."/>
            <person name="Kikuchi Y."/>
            <person name="Lee B.L."/>
            <person name="Fukatsu T."/>
        </authorList>
    </citation>
    <scope>NUCLEOTIDE SEQUENCE</scope>
    <source>
        <tissue evidence="10">Midgut</tissue>
    </source>
</reference>
<dbReference type="InterPro" id="IPR037519">
    <property type="entry name" value="LITAF_fam"/>
</dbReference>
<evidence type="ECO:0000256" key="7">
    <source>
        <dbReference type="ARBA" id="ARBA00023136"/>
    </source>
</evidence>
<evidence type="ECO:0000313" key="10">
    <source>
        <dbReference type="EMBL" id="BAN21285.1"/>
    </source>
</evidence>